<accession>A0ACA9K4Q8</accession>
<dbReference type="EMBL" id="CAJVPM010000753">
    <property type="protein sequence ID" value="CAG8451324.1"/>
    <property type="molecule type" value="Genomic_DNA"/>
</dbReference>
<keyword evidence="2" id="KW-1185">Reference proteome</keyword>
<evidence type="ECO:0000313" key="2">
    <source>
        <dbReference type="Proteomes" id="UP000789860"/>
    </source>
</evidence>
<proteinExistence type="predicted"/>
<organism evidence="1 2">
    <name type="scientific">Scutellospora calospora</name>
    <dbReference type="NCBI Taxonomy" id="85575"/>
    <lineage>
        <taxon>Eukaryota</taxon>
        <taxon>Fungi</taxon>
        <taxon>Fungi incertae sedis</taxon>
        <taxon>Mucoromycota</taxon>
        <taxon>Glomeromycotina</taxon>
        <taxon>Glomeromycetes</taxon>
        <taxon>Diversisporales</taxon>
        <taxon>Gigasporaceae</taxon>
        <taxon>Scutellospora</taxon>
    </lineage>
</organism>
<gene>
    <name evidence="1" type="ORF">SCALOS_LOCUS1196</name>
</gene>
<protein>
    <submittedName>
        <fullName evidence="1">7996_t:CDS:1</fullName>
    </submittedName>
</protein>
<dbReference type="Proteomes" id="UP000789860">
    <property type="component" value="Unassembled WGS sequence"/>
</dbReference>
<evidence type="ECO:0000313" key="1">
    <source>
        <dbReference type="EMBL" id="CAG8451324.1"/>
    </source>
</evidence>
<name>A0ACA9K4Q8_9GLOM</name>
<sequence length="205" mass="21578">MTKLFANIFFFLLVISIPFYVSAYPTGAGTCDVALMTTQGHGPSQTSGFGGYSLSTTKSGQQFSLTIQGTSPIKGVLLYVQDSSGKKMGTFTFPSNYQACSGSGSAALTHTSSNMKSMPLSFTWTPPSGNPSGNMTVRGIVVQSYQNWHPLPDMNFDLASGVSSVSNNTNLNNDGSGSSSGSGGIGNCVTEAMLKNQRTKAKYNR</sequence>
<comment type="caution">
    <text evidence="1">The sequence shown here is derived from an EMBL/GenBank/DDBJ whole genome shotgun (WGS) entry which is preliminary data.</text>
</comment>
<reference evidence="1" key="1">
    <citation type="submission" date="2021-06" db="EMBL/GenBank/DDBJ databases">
        <authorList>
            <person name="Kallberg Y."/>
            <person name="Tangrot J."/>
            <person name="Rosling A."/>
        </authorList>
    </citation>
    <scope>NUCLEOTIDE SEQUENCE</scope>
    <source>
        <strain evidence="1">AU212A</strain>
    </source>
</reference>